<reference evidence="1" key="3">
    <citation type="submission" date="2025-09" db="UniProtKB">
        <authorList>
            <consortium name="Ensembl"/>
        </authorList>
    </citation>
    <scope>IDENTIFICATION</scope>
    <source>
        <strain evidence="1">Thorbecke</strain>
    </source>
</reference>
<dbReference type="Bgee" id="ENSOCUG00000032317">
    <property type="expression patterns" value="Expressed in heart and 16 other cell types or tissues"/>
</dbReference>
<dbReference type="Ensembl" id="ENSOCUT00000051356.1">
    <property type="protein sequence ID" value="ENSOCUP00000047293.1"/>
    <property type="gene ID" value="ENSOCUG00000032317.1"/>
</dbReference>
<keyword evidence="2" id="KW-1185">Reference proteome</keyword>
<dbReference type="InParanoid" id="A0A5F9DNT9"/>
<dbReference type="GeneTree" id="ENSGT00950000185953"/>
<name>A0A5F9DNT9_RABIT</name>
<evidence type="ECO:0000313" key="2">
    <source>
        <dbReference type="Proteomes" id="UP000001811"/>
    </source>
</evidence>
<organism evidence="1 2">
    <name type="scientific">Oryctolagus cuniculus</name>
    <name type="common">Rabbit</name>
    <dbReference type="NCBI Taxonomy" id="9986"/>
    <lineage>
        <taxon>Eukaryota</taxon>
        <taxon>Metazoa</taxon>
        <taxon>Chordata</taxon>
        <taxon>Craniata</taxon>
        <taxon>Vertebrata</taxon>
        <taxon>Euteleostomi</taxon>
        <taxon>Mammalia</taxon>
        <taxon>Eutheria</taxon>
        <taxon>Euarchontoglires</taxon>
        <taxon>Glires</taxon>
        <taxon>Lagomorpha</taxon>
        <taxon>Leporidae</taxon>
        <taxon>Oryctolagus</taxon>
    </lineage>
</organism>
<sequence>MVFCRGNQTLSKDDVNYKMLFWVINEKQVEDITIDFYGTHTITLLSFSIVNLTYCAFTRDDSVPEDNIWKGILSFFFLPYHQHVSFSQLSIY</sequence>
<reference evidence="1 2" key="1">
    <citation type="journal article" date="2011" name="Nature">
        <title>A high-resolution map of human evolutionary constraint using 29 mammals.</title>
        <authorList>
            <person name="Lindblad-Toh K."/>
            <person name="Garber M."/>
            <person name="Zuk O."/>
            <person name="Lin M.F."/>
            <person name="Parker B.J."/>
            <person name="Washietl S."/>
            <person name="Kheradpour P."/>
            <person name="Ernst J."/>
            <person name="Jordan G."/>
            <person name="Mauceli E."/>
            <person name="Ward L.D."/>
            <person name="Lowe C.B."/>
            <person name="Holloway A.K."/>
            <person name="Clamp M."/>
            <person name="Gnerre S."/>
            <person name="Alfoldi J."/>
            <person name="Beal K."/>
            <person name="Chang J."/>
            <person name="Clawson H."/>
            <person name="Cuff J."/>
            <person name="Di Palma F."/>
            <person name="Fitzgerald S."/>
            <person name="Flicek P."/>
            <person name="Guttman M."/>
            <person name="Hubisz M.J."/>
            <person name="Jaffe D.B."/>
            <person name="Jungreis I."/>
            <person name="Kent W.J."/>
            <person name="Kostka D."/>
            <person name="Lara M."/>
            <person name="Martins A.L."/>
            <person name="Massingham T."/>
            <person name="Moltke I."/>
            <person name="Raney B.J."/>
            <person name="Rasmussen M.D."/>
            <person name="Robinson J."/>
            <person name="Stark A."/>
            <person name="Vilella A.J."/>
            <person name="Wen J."/>
            <person name="Xie X."/>
            <person name="Zody M.C."/>
            <person name="Baldwin J."/>
            <person name="Bloom T."/>
            <person name="Chin C.W."/>
            <person name="Heiman D."/>
            <person name="Nicol R."/>
            <person name="Nusbaum C."/>
            <person name="Young S."/>
            <person name="Wilkinson J."/>
            <person name="Worley K.C."/>
            <person name="Kovar C.L."/>
            <person name="Muzny D.M."/>
            <person name="Gibbs R.A."/>
            <person name="Cree A."/>
            <person name="Dihn H.H."/>
            <person name="Fowler G."/>
            <person name="Jhangiani S."/>
            <person name="Joshi V."/>
            <person name="Lee S."/>
            <person name="Lewis L.R."/>
            <person name="Nazareth L.V."/>
            <person name="Okwuonu G."/>
            <person name="Santibanez J."/>
            <person name="Warren W.C."/>
            <person name="Mardis E.R."/>
            <person name="Weinstock G.M."/>
            <person name="Wilson R.K."/>
            <person name="Delehaunty K."/>
            <person name="Dooling D."/>
            <person name="Fronik C."/>
            <person name="Fulton L."/>
            <person name="Fulton B."/>
            <person name="Graves T."/>
            <person name="Minx P."/>
            <person name="Sodergren E."/>
            <person name="Birney E."/>
            <person name="Margulies E.H."/>
            <person name="Herrero J."/>
            <person name="Green E.D."/>
            <person name="Haussler D."/>
            <person name="Siepel A."/>
            <person name="Goldman N."/>
            <person name="Pollard K.S."/>
            <person name="Pedersen J.S."/>
            <person name="Lander E.S."/>
            <person name="Kellis M."/>
        </authorList>
    </citation>
    <scope>NUCLEOTIDE SEQUENCE [LARGE SCALE GENOMIC DNA]</scope>
    <source>
        <strain evidence="1 2">Thorbecke inbred</strain>
    </source>
</reference>
<dbReference type="AlphaFoldDB" id="A0A5F9DNT9"/>
<protein>
    <submittedName>
        <fullName evidence="1">Uncharacterized protein</fullName>
    </submittedName>
</protein>
<dbReference type="EMBL" id="AAGW02017011">
    <property type="status" value="NOT_ANNOTATED_CDS"/>
    <property type="molecule type" value="Genomic_DNA"/>
</dbReference>
<proteinExistence type="predicted"/>
<reference evidence="1" key="2">
    <citation type="submission" date="2025-08" db="UniProtKB">
        <authorList>
            <consortium name="Ensembl"/>
        </authorList>
    </citation>
    <scope>IDENTIFICATION</scope>
    <source>
        <strain evidence="1">Thorbecke</strain>
    </source>
</reference>
<evidence type="ECO:0000313" key="1">
    <source>
        <dbReference type="Ensembl" id="ENSOCUP00000047293.1"/>
    </source>
</evidence>
<dbReference type="Proteomes" id="UP000001811">
    <property type="component" value="Chromosome 14"/>
</dbReference>
<accession>A0A5F9DNT9</accession>